<reference evidence="3 4" key="1">
    <citation type="journal article" date="2020" name="Cell Host Microbe">
        <title>Functional and Genomic Variation between Human-Derived Isolates of Lachnospiraceae Reveals Inter- and Intra-Species Diversity.</title>
        <authorList>
            <person name="Sorbara M.T."/>
            <person name="Littmann E.R."/>
            <person name="Fontana E."/>
            <person name="Moody T.U."/>
            <person name="Kohout C.E."/>
            <person name="Gjonbalaj M."/>
            <person name="Eaton V."/>
            <person name="Seok R."/>
            <person name="Leiner I.M."/>
            <person name="Pamer E.G."/>
        </authorList>
    </citation>
    <scope>NUCLEOTIDE SEQUENCE [LARGE SCALE GENOMIC DNA]</scope>
    <source>
        <strain evidence="2 3">MSK.17.11</strain>
        <strain evidence="1 4">MSK.17.38</strain>
    </source>
</reference>
<keyword evidence="3" id="KW-1185">Reference proteome</keyword>
<gene>
    <name evidence="2" type="ORF">G5A66_01065</name>
    <name evidence="1" type="ORF">G5A75_01745</name>
</gene>
<evidence type="ECO:0000313" key="3">
    <source>
        <dbReference type="Proteomes" id="UP000528555"/>
    </source>
</evidence>
<dbReference type="RefSeq" id="WP_173814213.1">
    <property type="nucleotide sequence ID" value="NZ_JAAITX010000001.1"/>
</dbReference>
<proteinExistence type="predicted"/>
<dbReference type="SFLD" id="SFLDG01135">
    <property type="entry name" value="C1.5.6:_HAD__Beta-PGM__Phospha"/>
    <property type="match status" value="1"/>
</dbReference>
<dbReference type="PANTHER" id="PTHR43434:SF20">
    <property type="entry name" value="5'-NUCLEOTIDASE"/>
    <property type="match status" value="1"/>
</dbReference>
<dbReference type="CDD" id="cd04302">
    <property type="entry name" value="HAD_5NT"/>
    <property type="match status" value="1"/>
</dbReference>
<dbReference type="SFLD" id="SFLDG01129">
    <property type="entry name" value="C1.5:_HAD__Beta-PGM__Phosphata"/>
    <property type="match status" value="1"/>
</dbReference>
<name>A0A850HBE5_9FIRM</name>
<evidence type="ECO:0000313" key="2">
    <source>
        <dbReference type="EMBL" id="NVH57258.1"/>
    </source>
</evidence>
<dbReference type="InterPro" id="IPR050155">
    <property type="entry name" value="HAD-like_hydrolase_sf"/>
</dbReference>
<keyword evidence="2" id="KW-0378">Hydrolase</keyword>
<dbReference type="Proteomes" id="UP000701680">
    <property type="component" value="Unassembled WGS sequence"/>
</dbReference>
<dbReference type="InterPro" id="IPR023214">
    <property type="entry name" value="HAD_sf"/>
</dbReference>
<dbReference type="Gene3D" id="3.40.50.1000">
    <property type="entry name" value="HAD superfamily/HAD-like"/>
    <property type="match status" value="1"/>
</dbReference>
<accession>A0A850HBE5</accession>
<evidence type="ECO:0000313" key="1">
    <source>
        <dbReference type="EMBL" id="NSK13613.1"/>
    </source>
</evidence>
<organism evidence="2 3">
    <name type="scientific">Dorea phocaeensis</name>
    <dbReference type="NCBI Taxonomy" id="2040291"/>
    <lineage>
        <taxon>Bacteria</taxon>
        <taxon>Bacillati</taxon>
        <taxon>Bacillota</taxon>
        <taxon>Clostridia</taxon>
        <taxon>Lachnospirales</taxon>
        <taxon>Lachnospiraceae</taxon>
        <taxon>Dorea</taxon>
    </lineage>
</organism>
<dbReference type="EMBL" id="JAAIUO010000001">
    <property type="protein sequence ID" value="NSK13613.1"/>
    <property type="molecule type" value="Genomic_DNA"/>
</dbReference>
<dbReference type="SUPFAM" id="SSF56784">
    <property type="entry name" value="HAD-like"/>
    <property type="match status" value="1"/>
</dbReference>
<dbReference type="InterPro" id="IPR023198">
    <property type="entry name" value="PGP-like_dom2"/>
</dbReference>
<protein>
    <submittedName>
        <fullName evidence="2">HAD family hydrolase</fullName>
    </submittedName>
</protein>
<comment type="caution">
    <text evidence="2">The sequence shown here is derived from an EMBL/GenBank/DDBJ whole genome shotgun (WGS) entry which is preliminary data.</text>
</comment>
<dbReference type="FunFam" id="3.40.50.1000:FF:000022">
    <property type="entry name" value="Phosphoglycolate phosphatase"/>
    <property type="match status" value="1"/>
</dbReference>
<evidence type="ECO:0000313" key="4">
    <source>
        <dbReference type="Proteomes" id="UP000701680"/>
    </source>
</evidence>
<dbReference type="Gene3D" id="1.10.150.240">
    <property type="entry name" value="Putative phosphatase, domain 2"/>
    <property type="match status" value="1"/>
</dbReference>
<dbReference type="PANTHER" id="PTHR43434">
    <property type="entry name" value="PHOSPHOGLYCOLATE PHOSPHATASE"/>
    <property type="match status" value="1"/>
</dbReference>
<dbReference type="GO" id="GO:0005829">
    <property type="term" value="C:cytosol"/>
    <property type="evidence" value="ECO:0007669"/>
    <property type="project" value="TreeGrafter"/>
</dbReference>
<reference evidence="2" key="2">
    <citation type="submission" date="2020-02" db="EMBL/GenBank/DDBJ databases">
        <authorList>
            <person name="Littmann E."/>
            <person name="Sorbara M."/>
        </authorList>
    </citation>
    <scope>NUCLEOTIDE SEQUENCE</scope>
    <source>
        <strain evidence="2">MSK.17.11</strain>
        <strain evidence="1">MSK.17.38</strain>
    </source>
</reference>
<dbReference type="GO" id="GO:0016787">
    <property type="term" value="F:hydrolase activity"/>
    <property type="evidence" value="ECO:0007669"/>
    <property type="project" value="UniProtKB-KW"/>
</dbReference>
<dbReference type="InterPro" id="IPR036412">
    <property type="entry name" value="HAD-like_sf"/>
</dbReference>
<dbReference type="InterPro" id="IPR041492">
    <property type="entry name" value="HAD_2"/>
</dbReference>
<dbReference type="Pfam" id="PF13419">
    <property type="entry name" value="HAD_2"/>
    <property type="match status" value="1"/>
</dbReference>
<dbReference type="SFLD" id="SFLDS00003">
    <property type="entry name" value="Haloacid_Dehalogenase"/>
    <property type="match status" value="1"/>
</dbReference>
<sequence>MRTEYHTLLFDLDGTITDSSEGITNSVMYALEKFGIVETDREKLCQFIGPPLSDSFQKYYQFSEEKALEAIFCYREYYADKGLYENRVYEGLEETLKGLKKAGKRLIVATSKPEVYARRIMDYFELTPYFDYIAGMELDGGRGSKAEVIEYALDVCKIKDKTKVLMVGDRRHDVEGAHQVGIDCLGVLYGFGSLEELEMAGADGIAEHPEDILRMVR</sequence>
<dbReference type="AlphaFoldDB" id="A0A850HBE5"/>
<dbReference type="EMBL" id="JAAITX010000001">
    <property type="protein sequence ID" value="NVH57258.1"/>
    <property type="molecule type" value="Genomic_DNA"/>
</dbReference>
<dbReference type="GO" id="GO:0004713">
    <property type="term" value="F:protein tyrosine kinase activity"/>
    <property type="evidence" value="ECO:0007669"/>
    <property type="project" value="TreeGrafter"/>
</dbReference>
<dbReference type="Proteomes" id="UP000528555">
    <property type="component" value="Unassembled WGS sequence"/>
</dbReference>